<dbReference type="PROSITE" id="PS50937">
    <property type="entry name" value="HTH_MERR_2"/>
    <property type="match status" value="1"/>
</dbReference>
<proteinExistence type="predicted"/>
<dbReference type="SMART" id="SM00422">
    <property type="entry name" value="HTH_MERR"/>
    <property type="match status" value="1"/>
</dbReference>
<evidence type="ECO:0000256" key="1">
    <source>
        <dbReference type="ARBA" id="ARBA00023125"/>
    </source>
</evidence>
<dbReference type="InterPro" id="IPR047057">
    <property type="entry name" value="MerR_fam"/>
</dbReference>
<comment type="caution">
    <text evidence="3">The sequence shown here is derived from an EMBL/GenBank/DDBJ whole genome shotgun (WGS) entry which is preliminary data.</text>
</comment>
<name>A0ABV1DN09_9FIRM</name>
<dbReference type="PANTHER" id="PTHR30204:SF90">
    <property type="entry name" value="HTH-TYPE TRANSCRIPTIONAL ACTIVATOR MTA"/>
    <property type="match status" value="1"/>
</dbReference>
<gene>
    <name evidence="3" type="ORF">WMO65_12260</name>
</gene>
<dbReference type="InterPro" id="IPR009061">
    <property type="entry name" value="DNA-bd_dom_put_sf"/>
</dbReference>
<dbReference type="PANTHER" id="PTHR30204">
    <property type="entry name" value="REDOX-CYCLING DRUG-SENSING TRANSCRIPTIONAL ACTIVATOR SOXR"/>
    <property type="match status" value="1"/>
</dbReference>
<evidence type="ECO:0000313" key="3">
    <source>
        <dbReference type="EMBL" id="MEQ2431780.1"/>
    </source>
</evidence>
<sequence length="306" mass="35839">MIQSCKKHMDRREWNHIKTVKQVSELTGISVRTLQYYDEIGLLAPTKLTDSGYRLYDDAALGTLQQILFFKELDFSLKEIKAIIENPAFDKTEAYKQQKQLLETKRKRLDKMIRLLGKLEKGETCMSFEEFDTKEYFDMLSEFRKEHEDAVIKSFGSMEAFDDWVSKWKGKESFLVDAAKKNYDSMDDFISAMRKNLEHMPELMEKGQKLKEDGGLQRNKELTEALVSNLTRDPGSEEVQAIIKECVDITEKLYEGMEMGKNFWENMIDGYLHEKFLIDTMDKNYGKGASEFIGRAYQYFIQNRKA</sequence>
<dbReference type="Proteomes" id="UP001457898">
    <property type="component" value="Unassembled WGS sequence"/>
</dbReference>
<organism evidence="3 4">
    <name type="scientific">Blautia caccae</name>
    <dbReference type="NCBI Taxonomy" id="3133175"/>
    <lineage>
        <taxon>Bacteria</taxon>
        <taxon>Bacillati</taxon>
        <taxon>Bacillota</taxon>
        <taxon>Clostridia</taxon>
        <taxon>Lachnospirales</taxon>
        <taxon>Lachnospiraceae</taxon>
        <taxon>Blautia</taxon>
    </lineage>
</organism>
<dbReference type="Pfam" id="PF13411">
    <property type="entry name" value="MerR_1"/>
    <property type="match status" value="1"/>
</dbReference>
<dbReference type="InterPro" id="IPR012925">
    <property type="entry name" value="TipAS_dom"/>
</dbReference>
<reference evidence="3 4" key="1">
    <citation type="submission" date="2024-03" db="EMBL/GenBank/DDBJ databases">
        <title>Human intestinal bacterial collection.</title>
        <authorList>
            <person name="Pauvert C."/>
            <person name="Hitch T.C.A."/>
            <person name="Clavel T."/>
        </authorList>
    </citation>
    <scope>NUCLEOTIDE SEQUENCE [LARGE SCALE GENOMIC DNA]</scope>
    <source>
        <strain evidence="3 4">CLA-SR-H028</strain>
    </source>
</reference>
<dbReference type="CDD" id="cd01106">
    <property type="entry name" value="HTH_TipAL-Mta"/>
    <property type="match status" value="1"/>
</dbReference>
<evidence type="ECO:0000313" key="4">
    <source>
        <dbReference type="Proteomes" id="UP001457898"/>
    </source>
</evidence>
<keyword evidence="4" id="KW-1185">Reference proteome</keyword>
<dbReference type="Pfam" id="PF07739">
    <property type="entry name" value="TipAS"/>
    <property type="match status" value="1"/>
</dbReference>
<evidence type="ECO:0000259" key="2">
    <source>
        <dbReference type="PROSITE" id="PS50937"/>
    </source>
</evidence>
<protein>
    <submittedName>
        <fullName evidence="3">MerR family transcriptional regulator</fullName>
    </submittedName>
</protein>
<feature type="domain" description="HTH merR-type" evidence="2">
    <location>
        <begin position="19"/>
        <end position="86"/>
    </location>
</feature>
<dbReference type="InterPro" id="IPR000551">
    <property type="entry name" value="MerR-type_HTH_dom"/>
</dbReference>
<accession>A0ABV1DN09</accession>
<dbReference type="Gene3D" id="1.10.1660.10">
    <property type="match status" value="1"/>
</dbReference>
<keyword evidence="1" id="KW-0238">DNA-binding</keyword>
<dbReference type="EMBL" id="JBBMFP010000009">
    <property type="protein sequence ID" value="MEQ2431780.1"/>
    <property type="molecule type" value="Genomic_DNA"/>
</dbReference>
<dbReference type="SUPFAM" id="SSF46955">
    <property type="entry name" value="Putative DNA-binding domain"/>
    <property type="match status" value="1"/>
</dbReference>